<evidence type="ECO:0000259" key="1">
    <source>
        <dbReference type="Pfam" id="PF05685"/>
    </source>
</evidence>
<dbReference type="EMBL" id="AP018203">
    <property type="protein sequence ID" value="BAY57907.1"/>
    <property type="molecule type" value="Genomic_DNA"/>
</dbReference>
<dbReference type="AlphaFoldDB" id="A0A1Z4JMQ9"/>
<dbReference type="SUPFAM" id="SSF52980">
    <property type="entry name" value="Restriction endonuclease-like"/>
    <property type="match status" value="1"/>
</dbReference>
<keyword evidence="3" id="KW-1185">Reference proteome</keyword>
<name>A0A1Z4JMQ9_LEPBY</name>
<protein>
    <recommendedName>
        <fullName evidence="1">Putative restriction endonuclease domain-containing protein</fullName>
    </recommendedName>
</protein>
<dbReference type="CDD" id="cd06260">
    <property type="entry name" value="DUF820-like"/>
    <property type="match status" value="1"/>
</dbReference>
<evidence type="ECO:0000313" key="2">
    <source>
        <dbReference type="EMBL" id="BAY57907.1"/>
    </source>
</evidence>
<feature type="domain" description="Putative restriction endonuclease" evidence="1">
    <location>
        <begin position="12"/>
        <end position="199"/>
    </location>
</feature>
<dbReference type="InterPro" id="IPR008538">
    <property type="entry name" value="Uma2"/>
</dbReference>
<reference evidence="2 3" key="1">
    <citation type="submission" date="2017-06" db="EMBL/GenBank/DDBJ databases">
        <title>Genome sequencing of cyanobaciteial culture collection at National Institute for Environmental Studies (NIES).</title>
        <authorList>
            <person name="Hirose Y."/>
            <person name="Shimura Y."/>
            <person name="Fujisawa T."/>
            <person name="Nakamura Y."/>
            <person name="Kawachi M."/>
        </authorList>
    </citation>
    <scope>NUCLEOTIDE SEQUENCE [LARGE SCALE GENOMIC DNA]</scope>
    <source>
        <strain evidence="2 3">NIES-2135</strain>
    </source>
</reference>
<dbReference type="InterPro" id="IPR012296">
    <property type="entry name" value="Nuclease_put_TT1808"/>
</dbReference>
<dbReference type="Proteomes" id="UP000217895">
    <property type="component" value="Chromosome"/>
</dbReference>
<dbReference type="InterPro" id="IPR011335">
    <property type="entry name" value="Restrct_endonuc-II-like"/>
</dbReference>
<accession>A0A1Z4JMQ9</accession>
<dbReference type="PANTHER" id="PTHR34107:SF2">
    <property type="entry name" value="SLL0888 PROTEIN"/>
    <property type="match status" value="1"/>
</dbReference>
<dbReference type="Gene3D" id="3.90.1570.10">
    <property type="entry name" value="tt1808, chain A"/>
    <property type="match status" value="1"/>
</dbReference>
<gene>
    <name evidence="2" type="ORF">NIES2135_47790</name>
</gene>
<dbReference type="PANTHER" id="PTHR34107">
    <property type="entry name" value="SLL0198 PROTEIN-RELATED"/>
    <property type="match status" value="1"/>
</dbReference>
<evidence type="ECO:0000313" key="3">
    <source>
        <dbReference type="Proteomes" id="UP000217895"/>
    </source>
</evidence>
<sequence length="206" mass="23213">MVSVTIATDFTFDDFIEWYPENSTTRYELHDGEIVEMPNPTGKHSKVAGFVLSKLILEIARLGLPYFIPTECVVRSSDARSGYKPDVIVLDENAIADDPRWDKESVITQGSSVRLIVEVVSTNWADDYARRLEEYESLGIAEYWIVDYLGLGGKRFIGSPKMPTVSVYQLIDGEYQVKQFRGSERIESPTFSELTLTVEQLVQAGA</sequence>
<proteinExistence type="predicted"/>
<organism evidence="2 3">
    <name type="scientific">Leptolyngbya boryana NIES-2135</name>
    <dbReference type="NCBI Taxonomy" id="1973484"/>
    <lineage>
        <taxon>Bacteria</taxon>
        <taxon>Bacillati</taxon>
        <taxon>Cyanobacteriota</taxon>
        <taxon>Cyanophyceae</taxon>
        <taxon>Leptolyngbyales</taxon>
        <taxon>Leptolyngbyaceae</taxon>
        <taxon>Leptolyngbya group</taxon>
        <taxon>Leptolyngbya</taxon>
    </lineage>
</organism>
<dbReference type="Pfam" id="PF05685">
    <property type="entry name" value="Uma2"/>
    <property type="match status" value="1"/>
</dbReference>